<keyword evidence="5" id="KW-1185">Reference proteome</keyword>
<dbReference type="InterPro" id="IPR002347">
    <property type="entry name" value="SDR_fam"/>
</dbReference>
<dbReference type="GO" id="GO:0016491">
    <property type="term" value="F:oxidoreductase activity"/>
    <property type="evidence" value="ECO:0007669"/>
    <property type="project" value="UniProtKB-KW"/>
</dbReference>
<dbReference type="Gene3D" id="3.40.50.720">
    <property type="entry name" value="NAD(P)-binding Rossmann-like Domain"/>
    <property type="match status" value="1"/>
</dbReference>
<evidence type="ECO:0000256" key="2">
    <source>
        <dbReference type="ARBA" id="ARBA00023002"/>
    </source>
</evidence>
<evidence type="ECO:0000256" key="1">
    <source>
        <dbReference type="ARBA" id="ARBA00022857"/>
    </source>
</evidence>
<dbReference type="EMBL" id="GG662495">
    <property type="protein sequence ID" value="EAS03298.1"/>
    <property type="molecule type" value="Genomic_DNA"/>
</dbReference>
<accession>I7MA32</accession>
<evidence type="ECO:0000313" key="4">
    <source>
        <dbReference type="EMBL" id="EAS03298.1"/>
    </source>
</evidence>
<gene>
    <name evidence="4" type="ORF">TTHERM_00537330</name>
</gene>
<dbReference type="InParanoid" id="I7MA32"/>
<name>I7MA32_TETTS</name>
<dbReference type="GO" id="GO:0005783">
    <property type="term" value="C:endoplasmic reticulum"/>
    <property type="evidence" value="ECO:0007669"/>
    <property type="project" value="TreeGrafter"/>
</dbReference>
<dbReference type="GeneID" id="7842687"/>
<keyword evidence="2" id="KW-0560">Oxidoreductase</keyword>
<dbReference type="STRING" id="312017.I7MA32"/>
<dbReference type="PRINTS" id="PR00081">
    <property type="entry name" value="GDHRDH"/>
</dbReference>
<dbReference type="Proteomes" id="UP000009168">
    <property type="component" value="Unassembled WGS sequence"/>
</dbReference>
<dbReference type="CDD" id="cd05233">
    <property type="entry name" value="SDR_c"/>
    <property type="match status" value="1"/>
</dbReference>
<protein>
    <submittedName>
        <fullName evidence="4">Short chain dehydrogenase reductase family protein, putative</fullName>
    </submittedName>
</protein>
<evidence type="ECO:0000256" key="3">
    <source>
        <dbReference type="SAM" id="Coils"/>
    </source>
</evidence>
<dbReference type="AlphaFoldDB" id="I7MA32"/>
<dbReference type="InterPro" id="IPR036291">
    <property type="entry name" value="NAD(P)-bd_dom_sf"/>
</dbReference>
<dbReference type="PANTHER" id="PTHR43086">
    <property type="entry name" value="VERY-LONG-CHAIN 3-OXOOACYL-COA REDUCTASE"/>
    <property type="match status" value="1"/>
</dbReference>
<organism evidence="4 5">
    <name type="scientific">Tetrahymena thermophila (strain SB210)</name>
    <dbReference type="NCBI Taxonomy" id="312017"/>
    <lineage>
        <taxon>Eukaryota</taxon>
        <taxon>Sar</taxon>
        <taxon>Alveolata</taxon>
        <taxon>Ciliophora</taxon>
        <taxon>Intramacronucleata</taxon>
        <taxon>Oligohymenophorea</taxon>
        <taxon>Hymenostomatida</taxon>
        <taxon>Tetrahymenina</taxon>
        <taxon>Tetrahymenidae</taxon>
        <taxon>Tetrahymena</taxon>
    </lineage>
</organism>
<feature type="coiled-coil region" evidence="3">
    <location>
        <begin position="76"/>
        <end position="103"/>
    </location>
</feature>
<reference evidence="5" key="1">
    <citation type="journal article" date="2006" name="PLoS Biol.">
        <title>Macronuclear genome sequence of the ciliate Tetrahymena thermophila, a model eukaryote.</title>
        <authorList>
            <person name="Eisen J.A."/>
            <person name="Coyne R.S."/>
            <person name="Wu M."/>
            <person name="Wu D."/>
            <person name="Thiagarajan M."/>
            <person name="Wortman J.R."/>
            <person name="Badger J.H."/>
            <person name="Ren Q."/>
            <person name="Amedeo P."/>
            <person name="Jones K.M."/>
            <person name="Tallon L.J."/>
            <person name="Delcher A.L."/>
            <person name="Salzberg S.L."/>
            <person name="Silva J.C."/>
            <person name="Haas B.J."/>
            <person name="Majoros W.H."/>
            <person name="Farzad M."/>
            <person name="Carlton J.M."/>
            <person name="Smith R.K. Jr."/>
            <person name="Garg J."/>
            <person name="Pearlman R.E."/>
            <person name="Karrer K.M."/>
            <person name="Sun L."/>
            <person name="Manning G."/>
            <person name="Elde N.C."/>
            <person name="Turkewitz A.P."/>
            <person name="Asai D.J."/>
            <person name="Wilkes D.E."/>
            <person name="Wang Y."/>
            <person name="Cai H."/>
            <person name="Collins K."/>
            <person name="Stewart B.A."/>
            <person name="Lee S.R."/>
            <person name="Wilamowska K."/>
            <person name="Weinberg Z."/>
            <person name="Ruzzo W.L."/>
            <person name="Wloga D."/>
            <person name="Gaertig J."/>
            <person name="Frankel J."/>
            <person name="Tsao C.-C."/>
            <person name="Gorovsky M.A."/>
            <person name="Keeling P.J."/>
            <person name="Waller R.F."/>
            <person name="Patron N.J."/>
            <person name="Cherry J.M."/>
            <person name="Stover N.A."/>
            <person name="Krieger C.J."/>
            <person name="del Toro C."/>
            <person name="Ryder H.F."/>
            <person name="Williamson S.C."/>
            <person name="Barbeau R.A."/>
            <person name="Hamilton E.P."/>
            <person name="Orias E."/>
        </authorList>
    </citation>
    <scope>NUCLEOTIDE SEQUENCE [LARGE SCALE GENOMIC DNA]</scope>
    <source>
        <strain evidence="5">SB210</strain>
    </source>
</reference>
<dbReference type="Pfam" id="PF00106">
    <property type="entry name" value="adh_short"/>
    <property type="match status" value="1"/>
</dbReference>
<dbReference type="KEGG" id="tet:TTHERM_00537330"/>
<dbReference type="RefSeq" id="XP_001023543.1">
    <property type="nucleotide sequence ID" value="XM_001023543.1"/>
</dbReference>
<keyword evidence="3" id="KW-0175">Coiled coil</keyword>
<dbReference type="eggNOG" id="KOG1014">
    <property type="taxonomic scope" value="Eukaryota"/>
</dbReference>
<sequence length="303" mass="34488">MLRKFVYGVGLLQIGYVGYNASDYIYRYGIHQNCNLKSIYPQEYALITGASQGLGLGYAEELAKRGYNVILASRTQKNLEEVAQKLQQKYTNVKIEYRVLNLENEDPQSYEAFFSQLKKDYDNKIGIFINNAAAFEKDYLINLTPKQIKSVIDTNVLGATFMIQQELKYAIQNSQNDKQKTLLINVGSQKTHRGGTQEANVYYATKQYMNHLTSCLRDQYKTIDSNIQIVNNSPGYIDSPMLSSFYPNFSQTFGSYFLDTPQKIAKQTLDQIDADPAVINGSDKQAFGNIFLSLQAKYQNLFN</sequence>
<dbReference type="GO" id="GO:0030497">
    <property type="term" value="P:fatty acid elongation"/>
    <property type="evidence" value="ECO:0007669"/>
    <property type="project" value="TreeGrafter"/>
</dbReference>
<dbReference type="HOGENOM" id="CLU_929018_0_0_1"/>
<proteinExistence type="predicted"/>
<keyword evidence="1" id="KW-0521">NADP</keyword>
<dbReference type="SUPFAM" id="SSF51735">
    <property type="entry name" value="NAD(P)-binding Rossmann-fold domains"/>
    <property type="match status" value="1"/>
</dbReference>
<evidence type="ECO:0000313" key="5">
    <source>
        <dbReference type="Proteomes" id="UP000009168"/>
    </source>
</evidence>
<dbReference type="OrthoDB" id="418498at2759"/>
<dbReference type="PANTHER" id="PTHR43086:SF2">
    <property type="entry name" value="HYDROXYSTEROID DEHYDROGENASE-LIKE PROTEIN 1"/>
    <property type="match status" value="1"/>
</dbReference>